<reference evidence="2" key="1">
    <citation type="submission" date="2022-11" db="UniProtKB">
        <authorList>
            <consortium name="WormBaseParasite"/>
        </authorList>
    </citation>
    <scope>IDENTIFICATION</scope>
</reference>
<dbReference type="Proteomes" id="UP000887580">
    <property type="component" value="Unplaced"/>
</dbReference>
<proteinExistence type="predicted"/>
<evidence type="ECO:0000313" key="2">
    <source>
        <dbReference type="WBParaSite" id="PS1159_v2.g16549.t1"/>
    </source>
</evidence>
<protein>
    <submittedName>
        <fullName evidence="2">ATP-dependent DNA helicase</fullName>
    </submittedName>
</protein>
<dbReference type="WBParaSite" id="PS1159_v2.g16549.t1">
    <property type="protein sequence ID" value="PS1159_v2.g16549.t1"/>
    <property type="gene ID" value="PS1159_v2.g16549"/>
</dbReference>
<organism evidence="1 2">
    <name type="scientific">Panagrolaimus sp. PS1159</name>
    <dbReference type="NCBI Taxonomy" id="55785"/>
    <lineage>
        <taxon>Eukaryota</taxon>
        <taxon>Metazoa</taxon>
        <taxon>Ecdysozoa</taxon>
        <taxon>Nematoda</taxon>
        <taxon>Chromadorea</taxon>
        <taxon>Rhabditida</taxon>
        <taxon>Tylenchina</taxon>
        <taxon>Panagrolaimomorpha</taxon>
        <taxon>Panagrolaimoidea</taxon>
        <taxon>Panagrolaimidae</taxon>
        <taxon>Panagrolaimus</taxon>
    </lineage>
</organism>
<sequence length="297" mass="32346">MPTDAYLGDFEFGDDYNSDELNLFEDASIPPHSLSLNIGSVVMLTRNVSVRLGQCNGTRMVVVELFESSVKCIIMTGDHAGEAVPVFPMANMYNNTEATEVFPAFSRFQLPVRPAFAMTINKSQGQTLKRVGIILESQCFAHGQLYVALSRVRSRDDIKVYVPPQHVGQCNGAQIPHATNIVFPEVLKTIKVLTVDVPTPPPLSWRSFPSPSNFMYESPLSSQRIWNWSSQSAAAASSVSTSQHLPPYAPTPASFLSPSPAPLLSPTYPAAVSGQSTPNAFSSHPTPSWRSFPSPSN</sequence>
<name>A0AC35FDU9_9BILA</name>
<accession>A0AC35FDU9</accession>
<evidence type="ECO:0000313" key="1">
    <source>
        <dbReference type="Proteomes" id="UP000887580"/>
    </source>
</evidence>